<keyword evidence="8" id="KW-0560">Oxidoreductase</keyword>
<feature type="binding site" description="axial binding residue" evidence="12">
    <location>
        <position position="444"/>
    </location>
    <ligand>
        <name>heme</name>
        <dbReference type="ChEBI" id="CHEBI:30413"/>
    </ligand>
    <ligandPart>
        <name>Fe</name>
        <dbReference type="ChEBI" id="CHEBI:18248"/>
    </ligandPart>
</feature>
<evidence type="ECO:0000313" key="14">
    <source>
        <dbReference type="EMBL" id="CAI5791892.1"/>
    </source>
</evidence>
<keyword evidence="6" id="KW-0256">Endoplasmic reticulum</keyword>
<dbReference type="Gene3D" id="1.10.630.10">
    <property type="entry name" value="Cytochrome P450"/>
    <property type="match status" value="1"/>
</dbReference>
<evidence type="ECO:0000256" key="11">
    <source>
        <dbReference type="ARBA" id="ARBA00023136"/>
    </source>
</evidence>
<dbReference type="InterPro" id="IPR050182">
    <property type="entry name" value="Cytochrome_P450_fam2"/>
</dbReference>
<evidence type="ECO:0000256" key="8">
    <source>
        <dbReference type="ARBA" id="ARBA00023002"/>
    </source>
</evidence>
<evidence type="ECO:0000256" key="1">
    <source>
        <dbReference type="ARBA" id="ARBA00001971"/>
    </source>
</evidence>
<keyword evidence="11 13" id="KW-0472">Membrane</keyword>
<dbReference type="GO" id="GO:0005506">
    <property type="term" value="F:iron ion binding"/>
    <property type="evidence" value="ECO:0007669"/>
    <property type="project" value="InterPro"/>
</dbReference>
<evidence type="ECO:0000256" key="4">
    <source>
        <dbReference type="ARBA" id="ARBA00022617"/>
    </source>
</evidence>
<evidence type="ECO:0000256" key="13">
    <source>
        <dbReference type="SAM" id="Phobius"/>
    </source>
</evidence>
<dbReference type="EMBL" id="OX395139">
    <property type="protein sequence ID" value="CAI5791892.1"/>
    <property type="molecule type" value="Genomic_DNA"/>
</dbReference>
<dbReference type="Pfam" id="PF00067">
    <property type="entry name" value="p450"/>
    <property type="match status" value="1"/>
</dbReference>
<dbReference type="PRINTS" id="PR00463">
    <property type="entry name" value="EP450I"/>
</dbReference>
<dbReference type="GO" id="GO:0020037">
    <property type="term" value="F:heme binding"/>
    <property type="evidence" value="ECO:0007669"/>
    <property type="project" value="InterPro"/>
</dbReference>
<reference evidence="14" key="1">
    <citation type="submission" date="2022-12" db="EMBL/GenBank/DDBJ databases">
        <authorList>
            <person name="Alioto T."/>
            <person name="Alioto T."/>
            <person name="Gomez Garrido J."/>
        </authorList>
    </citation>
    <scope>NUCLEOTIDE SEQUENCE</scope>
</reference>
<comment type="cofactor">
    <cofactor evidence="1 12">
        <name>heme</name>
        <dbReference type="ChEBI" id="CHEBI:30413"/>
    </cofactor>
</comment>
<name>A0AA35L9T9_9SAUR</name>
<evidence type="ECO:0000256" key="10">
    <source>
        <dbReference type="ARBA" id="ARBA00023033"/>
    </source>
</evidence>
<comment type="subcellular location">
    <subcellularLocation>
        <location evidence="2">Microsome membrane</location>
    </subcellularLocation>
</comment>
<dbReference type="PANTHER" id="PTHR24300:SF291">
    <property type="entry name" value="CYTOCHROME P450 2W1"/>
    <property type="match status" value="1"/>
</dbReference>
<evidence type="ECO:0000256" key="6">
    <source>
        <dbReference type="ARBA" id="ARBA00022824"/>
    </source>
</evidence>
<keyword evidence="4 12" id="KW-0349">Heme</keyword>
<keyword evidence="5 12" id="KW-0479">Metal-binding</keyword>
<evidence type="ECO:0000313" key="15">
    <source>
        <dbReference type="Proteomes" id="UP001178461"/>
    </source>
</evidence>
<evidence type="ECO:0000256" key="12">
    <source>
        <dbReference type="PIRSR" id="PIRSR602401-1"/>
    </source>
</evidence>
<dbReference type="PRINTS" id="PR00385">
    <property type="entry name" value="P450"/>
</dbReference>
<evidence type="ECO:0000256" key="5">
    <source>
        <dbReference type="ARBA" id="ARBA00022723"/>
    </source>
</evidence>
<keyword evidence="9 12" id="KW-0408">Iron</keyword>
<evidence type="ECO:0000256" key="3">
    <source>
        <dbReference type="ARBA" id="ARBA00010617"/>
    </source>
</evidence>
<organism evidence="14 15">
    <name type="scientific">Podarcis lilfordi</name>
    <name type="common">Lilford's wall lizard</name>
    <dbReference type="NCBI Taxonomy" id="74358"/>
    <lineage>
        <taxon>Eukaryota</taxon>
        <taxon>Metazoa</taxon>
        <taxon>Chordata</taxon>
        <taxon>Craniata</taxon>
        <taxon>Vertebrata</taxon>
        <taxon>Euteleostomi</taxon>
        <taxon>Lepidosauria</taxon>
        <taxon>Squamata</taxon>
        <taxon>Bifurcata</taxon>
        <taxon>Unidentata</taxon>
        <taxon>Episquamata</taxon>
        <taxon>Laterata</taxon>
        <taxon>Lacertibaenia</taxon>
        <taxon>Lacertidae</taxon>
        <taxon>Podarcis</taxon>
    </lineage>
</organism>
<dbReference type="GO" id="GO:0006805">
    <property type="term" value="P:xenobiotic metabolic process"/>
    <property type="evidence" value="ECO:0007669"/>
    <property type="project" value="TreeGrafter"/>
</dbReference>
<comment type="similarity">
    <text evidence="3">Belongs to the cytochrome P450 family.</text>
</comment>
<accession>A0AA35L9T9</accession>
<evidence type="ECO:0000256" key="2">
    <source>
        <dbReference type="ARBA" id="ARBA00004524"/>
    </source>
</evidence>
<dbReference type="AlphaFoldDB" id="A0AA35L9T9"/>
<keyword evidence="10" id="KW-0503">Monooxygenase</keyword>
<sequence>MALWTFVLLDPVSVFLLLALIFLTIFWFLSSSHGKSPLPLPPGPRPLPVIGNLHLIDIRRQDLSYMKLSEKYGPVFTVYLGFQKFLVLTGYEAVKEALTSKGNEFINRPPLPIFQQMQNGHGVIFSDGELWKATRRYTLASLRDLGMGKKRIEGKIQEELQFLAELIESFKGEPFPLKTLTLAATNIAYGMVFGDRFDYADETFLTLLKHIDEVVVQLGEPQLQVYNVYPFLGFLLKPHKMILETMEKTRVILREYLAAGKKSINENLLQNYYDYMLTKQQSEERTKDRNLFHDTNIVAAVFDLVLAGTETTGTTLQWAILLMMKYPDIQRQAREEIERVIGLERLPTSEDRKQLPFNNAIVHEVQRFASILQQLPRCTAVDTCFRGYFIPKGTPVIPSITSVLYDKTQWETPTQFNPNHFLDAEGNFVKKDAFLPFTIGRRNCPGESLALMEIFLFFVGLLQRFTFCPPPGKTVSDLDLTAEVTFTLRPQAYSTCAVH</sequence>
<dbReference type="GO" id="GO:0016712">
    <property type="term" value="F:oxidoreductase activity, acting on paired donors, with incorporation or reduction of molecular oxygen, reduced flavin or flavoprotein as one donor, and incorporation of one atom of oxygen"/>
    <property type="evidence" value="ECO:0007669"/>
    <property type="project" value="TreeGrafter"/>
</dbReference>
<keyword evidence="15" id="KW-1185">Reference proteome</keyword>
<dbReference type="GO" id="GO:0046222">
    <property type="term" value="P:aflatoxin metabolic process"/>
    <property type="evidence" value="ECO:0007669"/>
    <property type="project" value="UniProtKB-ARBA"/>
</dbReference>
<dbReference type="GO" id="GO:0005737">
    <property type="term" value="C:cytoplasm"/>
    <property type="evidence" value="ECO:0007669"/>
    <property type="project" value="TreeGrafter"/>
</dbReference>
<dbReference type="PANTHER" id="PTHR24300">
    <property type="entry name" value="CYTOCHROME P450 508A4-RELATED"/>
    <property type="match status" value="1"/>
</dbReference>
<dbReference type="InterPro" id="IPR002401">
    <property type="entry name" value="Cyt_P450_E_grp-I"/>
</dbReference>
<keyword evidence="7" id="KW-0492">Microsome</keyword>
<keyword evidence="13" id="KW-0812">Transmembrane</keyword>
<dbReference type="SUPFAM" id="SSF48264">
    <property type="entry name" value="Cytochrome P450"/>
    <property type="match status" value="1"/>
</dbReference>
<proteinExistence type="inferred from homology"/>
<keyword evidence="13" id="KW-1133">Transmembrane helix</keyword>
<dbReference type="InterPro" id="IPR001128">
    <property type="entry name" value="Cyt_P450"/>
</dbReference>
<evidence type="ECO:0000256" key="9">
    <source>
        <dbReference type="ARBA" id="ARBA00023004"/>
    </source>
</evidence>
<evidence type="ECO:0000256" key="7">
    <source>
        <dbReference type="ARBA" id="ARBA00022848"/>
    </source>
</evidence>
<dbReference type="InterPro" id="IPR036396">
    <property type="entry name" value="Cyt_P450_sf"/>
</dbReference>
<dbReference type="FunFam" id="1.10.630.10:FF:000010">
    <property type="entry name" value="cytochrome P450 2W1 isoform X2"/>
    <property type="match status" value="1"/>
</dbReference>
<protein>
    <submittedName>
        <fullName evidence="14">Cytochrome P450 2W1-like</fullName>
    </submittedName>
</protein>
<gene>
    <name evidence="14" type="ORF">PODLI_1B030757</name>
</gene>
<feature type="transmembrane region" description="Helical" evidence="13">
    <location>
        <begin position="12"/>
        <end position="29"/>
    </location>
</feature>
<dbReference type="Proteomes" id="UP001178461">
    <property type="component" value="Chromosome 14"/>
</dbReference>
<dbReference type="GO" id="GO:0006082">
    <property type="term" value="P:organic acid metabolic process"/>
    <property type="evidence" value="ECO:0007669"/>
    <property type="project" value="TreeGrafter"/>
</dbReference>